<organism evidence="3 4">
    <name type="scientific">Oryza sativa subsp. japonica</name>
    <name type="common">Rice</name>
    <dbReference type="NCBI Taxonomy" id="39947"/>
    <lineage>
        <taxon>Eukaryota</taxon>
        <taxon>Viridiplantae</taxon>
        <taxon>Streptophyta</taxon>
        <taxon>Embryophyta</taxon>
        <taxon>Tracheophyta</taxon>
        <taxon>Spermatophyta</taxon>
        <taxon>Magnoliopsida</taxon>
        <taxon>Liliopsida</taxon>
        <taxon>Poales</taxon>
        <taxon>Poaceae</taxon>
        <taxon>BOP clade</taxon>
        <taxon>Oryzoideae</taxon>
        <taxon>Oryzeae</taxon>
        <taxon>Oryzinae</taxon>
        <taxon>Oryza</taxon>
        <taxon>Oryza sativa</taxon>
    </lineage>
</organism>
<sequence>MEDFVRHGTSARDQVRLLTSIHTERRTNITRTEYKNITSKDKNRRAVLDFSHQELENRTCKDIKNNDSLLDFLTELTAAAPAGSGLAVGSGEAGGGGRPPDLLPHLLLLLHLTATACSGWRRLLAPSSPRRERRVGTADREEERRRGR</sequence>
<protein>
    <submittedName>
        <fullName evidence="3">Uncharacterized protein</fullName>
    </submittedName>
</protein>
<dbReference type="Proteomes" id="UP000000763">
    <property type="component" value="Chromosome 8"/>
</dbReference>
<dbReference type="AlphaFoldDB" id="Q6ZJ96"/>
<evidence type="ECO:0000256" key="1">
    <source>
        <dbReference type="SAM" id="MobiDB-lite"/>
    </source>
</evidence>
<dbReference type="EMBL" id="AP003875">
    <property type="protein sequence ID" value="BAD11560.1"/>
    <property type="molecule type" value="Genomic_DNA"/>
</dbReference>
<reference evidence="4" key="4">
    <citation type="journal article" date="2008" name="Nucleic Acids Res.">
        <title>The rice annotation project database (RAP-DB): 2008 update.</title>
        <authorList>
            <consortium name="The rice annotation project (RAP)"/>
        </authorList>
    </citation>
    <scope>GENOME REANNOTATION</scope>
    <source>
        <strain evidence="4">cv. Nipponbare</strain>
    </source>
</reference>
<reference evidence="4" key="3">
    <citation type="journal article" date="2005" name="Nature">
        <title>The map-based sequence of the rice genome.</title>
        <authorList>
            <consortium name="International rice genome sequencing project (IRGSP)"/>
            <person name="Matsumoto T."/>
            <person name="Wu J."/>
            <person name="Kanamori H."/>
            <person name="Katayose Y."/>
            <person name="Fujisawa M."/>
            <person name="Namiki N."/>
            <person name="Mizuno H."/>
            <person name="Yamamoto K."/>
            <person name="Antonio B.A."/>
            <person name="Baba T."/>
            <person name="Sakata K."/>
            <person name="Nagamura Y."/>
            <person name="Aoki H."/>
            <person name="Arikawa K."/>
            <person name="Arita K."/>
            <person name="Bito T."/>
            <person name="Chiden Y."/>
            <person name="Fujitsuka N."/>
            <person name="Fukunaka R."/>
            <person name="Hamada M."/>
            <person name="Harada C."/>
            <person name="Hayashi A."/>
            <person name="Hijishita S."/>
            <person name="Honda M."/>
            <person name="Hosokawa S."/>
            <person name="Ichikawa Y."/>
            <person name="Idonuma A."/>
            <person name="Iijima M."/>
            <person name="Ikeda M."/>
            <person name="Ikeno M."/>
            <person name="Ito K."/>
            <person name="Ito S."/>
            <person name="Ito T."/>
            <person name="Ito Y."/>
            <person name="Ito Y."/>
            <person name="Iwabuchi A."/>
            <person name="Kamiya K."/>
            <person name="Karasawa W."/>
            <person name="Kurita K."/>
            <person name="Katagiri S."/>
            <person name="Kikuta A."/>
            <person name="Kobayashi H."/>
            <person name="Kobayashi N."/>
            <person name="Machita K."/>
            <person name="Maehara T."/>
            <person name="Masukawa M."/>
            <person name="Mizubayashi T."/>
            <person name="Mukai Y."/>
            <person name="Nagasaki H."/>
            <person name="Nagata Y."/>
            <person name="Naito S."/>
            <person name="Nakashima M."/>
            <person name="Nakama Y."/>
            <person name="Nakamichi Y."/>
            <person name="Nakamura M."/>
            <person name="Meguro A."/>
            <person name="Negishi M."/>
            <person name="Ohta I."/>
            <person name="Ohta T."/>
            <person name="Okamoto M."/>
            <person name="Ono N."/>
            <person name="Saji S."/>
            <person name="Sakaguchi M."/>
            <person name="Sakai K."/>
            <person name="Shibata M."/>
            <person name="Shimokawa T."/>
            <person name="Song J."/>
            <person name="Takazaki Y."/>
            <person name="Terasawa K."/>
            <person name="Tsugane M."/>
            <person name="Tsuji K."/>
            <person name="Ueda S."/>
            <person name="Waki K."/>
            <person name="Yamagata H."/>
            <person name="Yamamoto M."/>
            <person name="Yamamoto S."/>
            <person name="Yamane H."/>
            <person name="Yoshiki S."/>
            <person name="Yoshihara R."/>
            <person name="Yukawa K."/>
            <person name="Zhong H."/>
            <person name="Yano M."/>
            <person name="Yuan Q."/>
            <person name="Ouyang S."/>
            <person name="Liu J."/>
            <person name="Jones K.M."/>
            <person name="Gansberger K."/>
            <person name="Moffat K."/>
            <person name="Hill J."/>
            <person name="Bera J."/>
            <person name="Fadrosh D."/>
            <person name="Jin S."/>
            <person name="Johri S."/>
            <person name="Kim M."/>
            <person name="Overton L."/>
            <person name="Reardon M."/>
            <person name="Tsitrin T."/>
            <person name="Vuong H."/>
            <person name="Weaver B."/>
            <person name="Ciecko A."/>
            <person name="Tallon L."/>
            <person name="Jackson J."/>
            <person name="Pai G."/>
            <person name="Aken S.V."/>
            <person name="Utterback T."/>
            <person name="Reidmuller S."/>
            <person name="Feldblyum T."/>
            <person name="Hsiao J."/>
            <person name="Zismann V."/>
            <person name="Iobst S."/>
            <person name="de Vazeille A.R."/>
            <person name="Buell C.R."/>
            <person name="Ying K."/>
            <person name="Li Y."/>
            <person name="Lu T."/>
            <person name="Huang Y."/>
            <person name="Zhao Q."/>
            <person name="Feng Q."/>
            <person name="Zhang L."/>
            <person name="Zhu J."/>
            <person name="Weng Q."/>
            <person name="Mu J."/>
            <person name="Lu Y."/>
            <person name="Fan D."/>
            <person name="Liu Y."/>
            <person name="Guan J."/>
            <person name="Zhang Y."/>
            <person name="Yu S."/>
            <person name="Liu X."/>
            <person name="Zhang Y."/>
            <person name="Hong G."/>
            <person name="Han B."/>
            <person name="Choisne N."/>
            <person name="Demange N."/>
            <person name="Orjeda G."/>
            <person name="Samain S."/>
            <person name="Cattolico L."/>
            <person name="Pelletier E."/>
            <person name="Couloux A."/>
            <person name="Segurens B."/>
            <person name="Wincker P."/>
            <person name="D'Hont A."/>
            <person name="Scarpelli C."/>
            <person name="Weissenbach J."/>
            <person name="Salanoubat M."/>
            <person name="Quetier F."/>
            <person name="Yu Y."/>
            <person name="Kim H.R."/>
            <person name="Rambo T."/>
            <person name="Currie J."/>
            <person name="Collura K."/>
            <person name="Luo M."/>
            <person name="Yang T."/>
            <person name="Ammiraju J.S.S."/>
            <person name="Engler F."/>
            <person name="Soderlund C."/>
            <person name="Wing R.A."/>
            <person name="Palmer L.E."/>
            <person name="de la Bastide M."/>
            <person name="Spiegel L."/>
            <person name="Nascimento L."/>
            <person name="Zutavern T."/>
            <person name="O'Shaughnessy A."/>
            <person name="Dike S."/>
            <person name="Dedhia N."/>
            <person name="Preston R."/>
            <person name="Balija V."/>
            <person name="McCombie W.R."/>
            <person name="Chow T."/>
            <person name="Chen H."/>
            <person name="Chung M."/>
            <person name="Chen C."/>
            <person name="Shaw J."/>
            <person name="Wu H."/>
            <person name="Hsiao K."/>
            <person name="Chao Y."/>
            <person name="Chu M."/>
            <person name="Cheng C."/>
            <person name="Hour A."/>
            <person name="Lee P."/>
            <person name="Lin S."/>
            <person name="Lin Y."/>
            <person name="Liou J."/>
            <person name="Liu S."/>
            <person name="Hsing Y."/>
            <person name="Raghuvanshi S."/>
            <person name="Mohanty A."/>
            <person name="Bharti A.K."/>
            <person name="Gaur A."/>
            <person name="Gupta V."/>
            <person name="Kumar D."/>
            <person name="Ravi V."/>
            <person name="Vij S."/>
            <person name="Kapur A."/>
            <person name="Khurana P."/>
            <person name="Khurana P."/>
            <person name="Khurana J.P."/>
            <person name="Tyagi A.K."/>
            <person name="Gaikwad K."/>
            <person name="Singh A."/>
            <person name="Dalal V."/>
            <person name="Srivastava S."/>
            <person name="Dixit A."/>
            <person name="Pal A.K."/>
            <person name="Ghazi I.A."/>
            <person name="Yadav M."/>
            <person name="Pandit A."/>
            <person name="Bhargava A."/>
            <person name="Sureshbabu K."/>
            <person name="Batra K."/>
            <person name="Sharma T.R."/>
            <person name="Mohapatra T."/>
            <person name="Singh N.K."/>
            <person name="Messing J."/>
            <person name="Nelson A.B."/>
            <person name="Fuks G."/>
            <person name="Kavchok S."/>
            <person name="Keizer G."/>
            <person name="Linton E."/>
            <person name="Llaca V."/>
            <person name="Song R."/>
            <person name="Tanyolac B."/>
            <person name="Young S."/>
            <person name="Ho-Il K."/>
            <person name="Hahn J.H."/>
            <person name="Sangsakoo G."/>
            <person name="Vanavichit A."/>
            <person name="de Mattos Luiz.A.T."/>
            <person name="Zimmer P.D."/>
            <person name="Malone G."/>
            <person name="Dellagostin O."/>
            <person name="de Oliveira A.C."/>
            <person name="Bevan M."/>
            <person name="Bancroft I."/>
            <person name="Minx P."/>
            <person name="Cordum H."/>
            <person name="Wilson R."/>
            <person name="Cheng Z."/>
            <person name="Jin W."/>
            <person name="Jiang J."/>
            <person name="Leong S.A."/>
            <person name="Iwama H."/>
            <person name="Gojobori T."/>
            <person name="Itoh T."/>
            <person name="Niimura Y."/>
            <person name="Fujii Y."/>
            <person name="Habara T."/>
            <person name="Sakai H."/>
            <person name="Sato Y."/>
            <person name="Wilson G."/>
            <person name="Kumar K."/>
            <person name="McCouch S."/>
            <person name="Juretic N."/>
            <person name="Hoen D."/>
            <person name="Wright S."/>
            <person name="Bruskiewich R."/>
            <person name="Bureau T."/>
            <person name="Miyao A."/>
            <person name="Hirochika H."/>
            <person name="Nishikawa T."/>
            <person name="Kadowaki K."/>
            <person name="Sugiura M."/>
            <person name="Burr B."/>
            <person name="Sasaki T."/>
        </authorList>
    </citation>
    <scope>NUCLEOTIDE SEQUENCE [LARGE SCALE GENOMIC DNA]</scope>
    <source>
        <strain evidence="4">cv. Nipponbare</strain>
    </source>
</reference>
<dbReference type="EMBL" id="AP003919">
    <property type="protein sequence ID" value="BAD12845.1"/>
    <property type="molecule type" value="Genomic_DNA"/>
</dbReference>
<evidence type="ECO:0000313" key="3">
    <source>
        <dbReference type="EMBL" id="BAD12845.1"/>
    </source>
</evidence>
<reference evidence="2" key="1">
    <citation type="submission" date="2001-07" db="EMBL/GenBank/DDBJ databases">
        <title>Oryza sativa nipponbare(GA3) genomic DNA, chromosome 8, BAC clone:OJ1119_C05.</title>
        <authorList>
            <person name="Sasaki T."/>
            <person name="Matsumoto T."/>
            <person name="Yamamoto K."/>
        </authorList>
    </citation>
    <scope>NUCLEOTIDE SEQUENCE</scope>
</reference>
<feature type="region of interest" description="Disordered" evidence="1">
    <location>
        <begin position="128"/>
        <end position="148"/>
    </location>
</feature>
<feature type="compositionally biased region" description="Basic and acidic residues" evidence="1">
    <location>
        <begin position="134"/>
        <end position="148"/>
    </location>
</feature>
<proteinExistence type="predicted"/>
<name>Q6ZJ96_ORYSJ</name>
<reference evidence="3" key="2">
    <citation type="submission" date="2001-07" db="EMBL/GenBank/DDBJ databases">
        <title>Oryza sativa nipponbare(GA3) genomic DNA, chromosome 8, BAC clone:OJ1734_E04.</title>
        <authorList>
            <person name="Sasaki T."/>
            <person name="Matsumoto T."/>
            <person name="Yamamoto K."/>
        </authorList>
    </citation>
    <scope>NUCLEOTIDE SEQUENCE</scope>
</reference>
<accession>Q6ZJ96</accession>
<gene>
    <name evidence="2" type="ORF">OJ1119_C05.28</name>
    <name evidence="3" type="ORF">OJ1734_E04.7</name>
</gene>
<evidence type="ECO:0000313" key="2">
    <source>
        <dbReference type="EMBL" id="BAD11560.1"/>
    </source>
</evidence>
<evidence type="ECO:0000313" key="4">
    <source>
        <dbReference type="Proteomes" id="UP000000763"/>
    </source>
</evidence>